<dbReference type="InterPro" id="IPR013325">
    <property type="entry name" value="RNA_pol_sigma_r2"/>
</dbReference>
<name>A0A0D0PJS8_KITGR</name>
<dbReference type="STRING" id="2064.TR51_27740"/>
<dbReference type="GO" id="GO:0016987">
    <property type="term" value="F:sigma factor activity"/>
    <property type="evidence" value="ECO:0007669"/>
    <property type="project" value="UniProtKB-KW"/>
</dbReference>
<dbReference type="InterPro" id="IPR052704">
    <property type="entry name" value="ECF_Sigma-70_Domain"/>
</dbReference>
<accession>A0A0D0PJS8</accession>
<dbReference type="SUPFAM" id="SSF88946">
    <property type="entry name" value="Sigma2 domain of RNA polymerase sigma factors"/>
    <property type="match status" value="1"/>
</dbReference>
<dbReference type="Pfam" id="PF04542">
    <property type="entry name" value="Sigma70_r2"/>
    <property type="match status" value="1"/>
</dbReference>
<comment type="similarity">
    <text evidence="1">Belongs to the sigma-70 factor family. ECF subfamily.</text>
</comment>
<gene>
    <name evidence="8" type="ORF">TR51_27740</name>
</gene>
<comment type="subunit">
    <text evidence="2">Interacts transiently with the RNA polymerase catalytic core formed by RpoA, RpoB, RpoC and RpoZ (2 alpha, 1 beta, 1 beta' and 1 omega subunit) to form the RNA polymerase holoenzyme that can initiate transcription.</text>
</comment>
<feature type="domain" description="RNA polymerase sigma-70 region 2" evidence="6">
    <location>
        <begin position="7"/>
        <end position="70"/>
    </location>
</feature>
<dbReference type="NCBIfam" id="NF007214">
    <property type="entry name" value="PRK09636.1"/>
    <property type="match status" value="1"/>
</dbReference>
<evidence type="ECO:0000256" key="5">
    <source>
        <dbReference type="ARBA" id="ARBA00023163"/>
    </source>
</evidence>
<dbReference type="Pfam" id="PF08281">
    <property type="entry name" value="Sigma70_r4_2"/>
    <property type="match status" value="1"/>
</dbReference>
<evidence type="ECO:0000313" key="8">
    <source>
        <dbReference type="EMBL" id="KIQ62744.1"/>
    </source>
</evidence>
<evidence type="ECO:0000256" key="4">
    <source>
        <dbReference type="ARBA" id="ARBA00023082"/>
    </source>
</evidence>
<proteinExistence type="inferred from homology"/>
<dbReference type="AlphaFoldDB" id="A0A0D0PJS8"/>
<organism evidence="8 9">
    <name type="scientific">Kitasatospora griseola</name>
    <name type="common">Streptomyces griseolosporeus</name>
    <dbReference type="NCBI Taxonomy" id="2064"/>
    <lineage>
        <taxon>Bacteria</taxon>
        <taxon>Bacillati</taxon>
        <taxon>Actinomycetota</taxon>
        <taxon>Actinomycetes</taxon>
        <taxon>Kitasatosporales</taxon>
        <taxon>Streptomycetaceae</taxon>
        <taxon>Kitasatospora</taxon>
    </lineage>
</organism>
<keyword evidence="4" id="KW-0731">Sigma factor</keyword>
<dbReference type="RefSeq" id="WP_043914982.1">
    <property type="nucleotide sequence ID" value="NZ_JXZB01000004.1"/>
</dbReference>
<dbReference type="InterPro" id="IPR036388">
    <property type="entry name" value="WH-like_DNA-bd_sf"/>
</dbReference>
<dbReference type="PANTHER" id="PTHR30173:SF36">
    <property type="entry name" value="ECF RNA POLYMERASE SIGMA FACTOR SIGJ"/>
    <property type="match status" value="1"/>
</dbReference>
<dbReference type="InterPro" id="IPR013324">
    <property type="entry name" value="RNA_pol_sigma_r3/r4-like"/>
</dbReference>
<sequence length="297" mass="32061">MDAAQEFETHRPRLFSLAYRMLGSAAEAEDAVQDAYLRWHGALPGQVAAPGPWLNKVLTNLCLNRLTSARARREEYPGSWLPEPVATGGGALGPMEHAEQREAVSFAVLTLMERLTPPERAAVVLRDAFAYSHREIAGVLDCSEAAARQLYHRGHRHLSDDAPHPAPDPAQNAALLQRFLSAAADGALDRLEELLAEQVVVWADGGGKVRSAMRPVTGRNNAARFLAGLFARFTGGVRLEFAEANGLPAVLGWEGDRLTSVGSLDLGPGGVTAVRILRNPDKLAHFAAHHRPLSQNA</sequence>
<keyword evidence="9" id="KW-1185">Reference proteome</keyword>
<dbReference type="InterPro" id="IPR014284">
    <property type="entry name" value="RNA_pol_sigma-70_dom"/>
</dbReference>
<dbReference type="InterPro" id="IPR013249">
    <property type="entry name" value="RNA_pol_sigma70_r4_t2"/>
</dbReference>
<comment type="caution">
    <text evidence="8">The sequence shown here is derived from an EMBL/GenBank/DDBJ whole genome shotgun (WGS) entry which is preliminary data.</text>
</comment>
<keyword evidence="5" id="KW-0804">Transcription</keyword>
<dbReference type="Gene3D" id="1.10.10.10">
    <property type="entry name" value="Winged helix-like DNA-binding domain superfamily/Winged helix DNA-binding domain"/>
    <property type="match status" value="1"/>
</dbReference>
<reference evidence="8 9" key="1">
    <citation type="submission" date="2015-02" db="EMBL/GenBank/DDBJ databases">
        <title>Draft genome sequence of Kitasatospora griseola MF730-N6, a bafilomycin, terpentecin and satosporin producer.</title>
        <authorList>
            <person name="Arens J.C."/>
            <person name="Haltli B."/>
            <person name="Kerr R.G."/>
        </authorList>
    </citation>
    <scope>NUCLEOTIDE SEQUENCE [LARGE SCALE GENOMIC DNA]</scope>
    <source>
        <strain evidence="8 9">MF730-N6</strain>
    </source>
</reference>
<dbReference type="Proteomes" id="UP000032066">
    <property type="component" value="Unassembled WGS sequence"/>
</dbReference>
<evidence type="ECO:0000256" key="2">
    <source>
        <dbReference type="ARBA" id="ARBA00011344"/>
    </source>
</evidence>
<dbReference type="GO" id="GO:0006352">
    <property type="term" value="P:DNA-templated transcription initiation"/>
    <property type="evidence" value="ECO:0007669"/>
    <property type="project" value="InterPro"/>
</dbReference>
<evidence type="ECO:0000259" key="6">
    <source>
        <dbReference type="Pfam" id="PF04542"/>
    </source>
</evidence>
<evidence type="ECO:0000256" key="3">
    <source>
        <dbReference type="ARBA" id="ARBA00023015"/>
    </source>
</evidence>
<dbReference type="InterPro" id="IPR007627">
    <property type="entry name" value="RNA_pol_sigma70_r2"/>
</dbReference>
<dbReference type="SUPFAM" id="SSF88659">
    <property type="entry name" value="Sigma3 and sigma4 domains of RNA polymerase sigma factors"/>
    <property type="match status" value="1"/>
</dbReference>
<dbReference type="PANTHER" id="PTHR30173">
    <property type="entry name" value="SIGMA 19 FACTOR"/>
    <property type="match status" value="1"/>
</dbReference>
<dbReference type="Gene3D" id="3.10.450.50">
    <property type="match status" value="1"/>
</dbReference>
<dbReference type="InterPro" id="IPR032710">
    <property type="entry name" value="NTF2-like_dom_sf"/>
</dbReference>
<keyword evidence="3" id="KW-0805">Transcription regulation</keyword>
<protein>
    <submittedName>
        <fullName evidence="8">RNA polymerase subunit sigma-24</fullName>
    </submittedName>
</protein>
<dbReference type="SUPFAM" id="SSF54427">
    <property type="entry name" value="NTF2-like"/>
    <property type="match status" value="1"/>
</dbReference>
<evidence type="ECO:0000256" key="1">
    <source>
        <dbReference type="ARBA" id="ARBA00010641"/>
    </source>
</evidence>
<dbReference type="NCBIfam" id="TIGR02937">
    <property type="entry name" value="sigma70-ECF"/>
    <property type="match status" value="1"/>
</dbReference>
<dbReference type="OrthoDB" id="3211555at2"/>
<feature type="domain" description="RNA polymerase sigma factor 70 region 4 type 2" evidence="7">
    <location>
        <begin position="107"/>
        <end position="158"/>
    </location>
</feature>
<dbReference type="GO" id="GO:0003677">
    <property type="term" value="F:DNA binding"/>
    <property type="evidence" value="ECO:0007669"/>
    <property type="project" value="InterPro"/>
</dbReference>
<dbReference type="PATRIC" id="fig|2064.6.peg.5887"/>
<evidence type="ECO:0000259" key="7">
    <source>
        <dbReference type="Pfam" id="PF08281"/>
    </source>
</evidence>
<evidence type="ECO:0000313" key="9">
    <source>
        <dbReference type="Proteomes" id="UP000032066"/>
    </source>
</evidence>
<dbReference type="EMBL" id="JXZB01000004">
    <property type="protein sequence ID" value="KIQ62744.1"/>
    <property type="molecule type" value="Genomic_DNA"/>
</dbReference>
<dbReference type="Gene3D" id="1.10.1740.10">
    <property type="match status" value="1"/>
</dbReference>